<proteinExistence type="predicted"/>
<sequence>MESSTNQRMWVDNLSEKPELSLRKSYPEKIRNCANQWNRRLAFRKLSNLYFHRPLPEIPFK</sequence>
<evidence type="ECO:0000313" key="1">
    <source>
        <dbReference type="EMBL" id="KXA99696.1"/>
    </source>
</evidence>
<accession>A0A133UZT2</accession>
<dbReference type="EMBL" id="LHXV01000073">
    <property type="protein sequence ID" value="KXA99696.1"/>
    <property type="molecule type" value="Genomic_DNA"/>
</dbReference>
<reference evidence="1 2" key="1">
    <citation type="journal article" date="2016" name="Sci. Rep.">
        <title>Metabolic traits of an uncultured archaeal lineage -MSBL1- from brine pools of the Red Sea.</title>
        <authorList>
            <person name="Mwirichia R."/>
            <person name="Alam I."/>
            <person name="Rashid M."/>
            <person name="Vinu M."/>
            <person name="Ba-Alawi W."/>
            <person name="Anthony Kamau A."/>
            <person name="Kamanda Ngugi D."/>
            <person name="Goker M."/>
            <person name="Klenk H.P."/>
            <person name="Bajic V."/>
            <person name="Stingl U."/>
        </authorList>
    </citation>
    <scope>NUCLEOTIDE SEQUENCE [LARGE SCALE GENOMIC DNA]</scope>
    <source>
        <strain evidence="1">SCGC-AAA259O05</strain>
    </source>
</reference>
<dbReference type="AlphaFoldDB" id="A0A133UZT2"/>
<organism evidence="1 2">
    <name type="scientific">candidate division MSBL1 archaeon SCGC-AAA259O05</name>
    <dbReference type="NCBI Taxonomy" id="1698271"/>
    <lineage>
        <taxon>Archaea</taxon>
        <taxon>Methanobacteriati</taxon>
        <taxon>Methanobacteriota</taxon>
        <taxon>candidate division MSBL1</taxon>
    </lineage>
</organism>
<dbReference type="Proteomes" id="UP000070344">
    <property type="component" value="Unassembled WGS sequence"/>
</dbReference>
<gene>
    <name evidence="1" type="ORF">AKJ41_05030</name>
</gene>
<protein>
    <submittedName>
        <fullName evidence="1">Uncharacterized protein</fullName>
    </submittedName>
</protein>
<name>A0A133UZT2_9EURY</name>
<comment type="caution">
    <text evidence="1">The sequence shown here is derived from an EMBL/GenBank/DDBJ whole genome shotgun (WGS) entry which is preliminary data.</text>
</comment>
<evidence type="ECO:0000313" key="2">
    <source>
        <dbReference type="Proteomes" id="UP000070344"/>
    </source>
</evidence>
<keyword evidence="2" id="KW-1185">Reference proteome</keyword>